<sequence length="217" mass="23851">MAPHGSQKATFSFGPTPSFSQYRISTSSTMAPSDSHDDKSTKRSAGDAGLDSVPPGKFPGCRDVEKSESLLTHQEDTAQDPATIEELTCALTDGLDASSKPMVAHALKFLLSRTSLDDYKASMELVKMLMDRKLKTCKILLTNVENQQLAVREAQERLDQQKLVLREITDDISKQTDNNDALLKCLQTNCYTDEGLPTLAALNRELVKGLRDASELE</sequence>
<evidence type="ECO:0000313" key="4">
    <source>
        <dbReference type="Proteomes" id="UP001492380"/>
    </source>
</evidence>
<keyword evidence="4" id="KW-1185">Reference proteome</keyword>
<gene>
    <name evidence="3" type="ORF">HDK90DRAFT_522256</name>
</gene>
<keyword evidence="1" id="KW-0175">Coiled coil</keyword>
<feature type="coiled-coil region" evidence="1">
    <location>
        <begin position="137"/>
        <end position="171"/>
    </location>
</feature>
<name>A0ABR1YZC4_9PEZI</name>
<feature type="compositionally biased region" description="Polar residues" evidence="2">
    <location>
        <begin position="22"/>
        <end position="32"/>
    </location>
</feature>
<evidence type="ECO:0000256" key="1">
    <source>
        <dbReference type="SAM" id="Coils"/>
    </source>
</evidence>
<proteinExistence type="predicted"/>
<dbReference type="EMBL" id="JBBWRZ010000002">
    <property type="protein sequence ID" value="KAK8243684.1"/>
    <property type="molecule type" value="Genomic_DNA"/>
</dbReference>
<feature type="region of interest" description="Disordered" evidence="2">
    <location>
        <begin position="22"/>
        <end position="63"/>
    </location>
</feature>
<protein>
    <submittedName>
        <fullName evidence="3">Uncharacterized protein</fullName>
    </submittedName>
</protein>
<organism evidence="3 4">
    <name type="scientific">Phyllosticta capitalensis</name>
    <dbReference type="NCBI Taxonomy" id="121624"/>
    <lineage>
        <taxon>Eukaryota</taxon>
        <taxon>Fungi</taxon>
        <taxon>Dikarya</taxon>
        <taxon>Ascomycota</taxon>
        <taxon>Pezizomycotina</taxon>
        <taxon>Dothideomycetes</taxon>
        <taxon>Dothideomycetes incertae sedis</taxon>
        <taxon>Botryosphaeriales</taxon>
        <taxon>Phyllostictaceae</taxon>
        <taxon>Phyllosticta</taxon>
    </lineage>
</organism>
<reference evidence="3 4" key="1">
    <citation type="submission" date="2024-04" db="EMBL/GenBank/DDBJ databases">
        <title>Phyllosticta paracitricarpa is synonymous to the EU quarantine fungus P. citricarpa based on phylogenomic analyses.</title>
        <authorList>
            <consortium name="Lawrence Berkeley National Laboratory"/>
            <person name="Van Ingen-Buijs V.A."/>
            <person name="Van Westerhoven A.C."/>
            <person name="Haridas S."/>
            <person name="Skiadas P."/>
            <person name="Martin F."/>
            <person name="Groenewald J.Z."/>
            <person name="Crous P.W."/>
            <person name="Seidl M.F."/>
        </authorList>
    </citation>
    <scope>NUCLEOTIDE SEQUENCE [LARGE SCALE GENOMIC DNA]</scope>
    <source>
        <strain evidence="3 4">CBS 123374</strain>
    </source>
</reference>
<feature type="compositionally biased region" description="Basic and acidic residues" evidence="2">
    <location>
        <begin position="34"/>
        <end position="45"/>
    </location>
</feature>
<evidence type="ECO:0000256" key="2">
    <source>
        <dbReference type="SAM" id="MobiDB-lite"/>
    </source>
</evidence>
<evidence type="ECO:0000313" key="3">
    <source>
        <dbReference type="EMBL" id="KAK8243684.1"/>
    </source>
</evidence>
<accession>A0ABR1YZC4</accession>
<dbReference type="Proteomes" id="UP001492380">
    <property type="component" value="Unassembled WGS sequence"/>
</dbReference>
<comment type="caution">
    <text evidence="3">The sequence shown here is derived from an EMBL/GenBank/DDBJ whole genome shotgun (WGS) entry which is preliminary data.</text>
</comment>